<sequence length="33" mass="3294">MALKIGATPVVNDEDLGSGETRAFDAGDGDTVA</sequence>
<name>A0A1H3LVT8_9RHOB</name>
<feature type="region of interest" description="Disordered" evidence="1">
    <location>
        <begin position="1"/>
        <end position="33"/>
    </location>
</feature>
<proteinExistence type="predicted"/>
<protein>
    <submittedName>
        <fullName evidence="2">Uncharacterized protein</fullName>
    </submittedName>
</protein>
<evidence type="ECO:0000313" key="2">
    <source>
        <dbReference type="EMBL" id="SDY68510.1"/>
    </source>
</evidence>
<organism evidence="2 3">
    <name type="scientific">Jannaschia faecimaris</name>
    <dbReference type="NCBI Taxonomy" id="1244108"/>
    <lineage>
        <taxon>Bacteria</taxon>
        <taxon>Pseudomonadati</taxon>
        <taxon>Pseudomonadota</taxon>
        <taxon>Alphaproteobacteria</taxon>
        <taxon>Rhodobacterales</taxon>
        <taxon>Roseobacteraceae</taxon>
        <taxon>Jannaschia</taxon>
    </lineage>
</organism>
<dbReference type="Proteomes" id="UP000198914">
    <property type="component" value="Unassembled WGS sequence"/>
</dbReference>
<dbReference type="EMBL" id="FNPX01000002">
    <property type="protein sequence ID" value="SDY68510.1"/>
    <property type="molecule type" value="Genomic_DNA"/>
</dbReference>
<evidence type="ECO:0000313" key="3">
    <source>
        <dbReference type="Proteomes" id="UP000198914"/>
    </source>
</evidence>
<evidence type="ECO:0000256" key="1">
    <source>
        <dbReference type="SAM" id="MobiDB-lite"/>
    </source>
</evidence>
<keyword evidence="3" id="KW-1185">Reference proteome</keyword>
<gene>
    <name evidence="2" type="ORF">SAMN05444004_102331</name>
</gene>
<dbReference type="AlphaFoldDB" id="A0A1H3LVT8"/>
<accession>A0A1H3LVT8</accession>
<reference evidence="3" key="1">
    <citation type="submission" date="2016-10" db="EMBL/GenBank/DDBJ databases">
        <authorList>
            <person name="Varghese N."/>
            <person name="Submissions S."/>
        </authorList>
    </citation>
    <scope>NUCLEOTIDE SEQUENCE [LARGE SCALE GENOMIC DNA]</scope>
    <source>
        <strain evidence="3">DSM 100420</strain>
    </source>
</reference>